<feature type="domain" description="LysM" evidence="6">
    <location>
        <begin position="26"/>
        <end position="69"/>
    </location>
</feature>
<dbReference type="GO" id="GO:0071555">
    <property type="term" value="P:cell wall organization"/>
    <property type="evidence" value="ECO:0007669"/>
    <property type="project" value="UniProtKB-KW"/>
</dbReference>
<comment type="caution">
    <text evidence="7">The sequence shown here is derived from an EMBL/GenBank/DDBJ whole genome shotgun (WGS) entry which is preliminary data.</text>
</comment>
<evidence type="ECO:0000256" key="4">
    <source>
        <dbReference type="SAM" id="MobiDB-lite"/>
    </source>
</evidence>
<keyword evidence="1" id="KW-0732">Signal</keyword>
<dbReference type="GO" id="GO:0016787">
    <property type="term" value="F:hydrolase activity"/>
    <property type="evidence" value="ECO:0007669"/>
    <property type="project" value="UniProtKB-KW"/>
</dbReference>
<dbReference type="PROSITE" id="PS50911">
    <property type="entry name" value="CHAP"/>
    <property type="match status" value="1"/>
</dbReference>
<evidence type="ECO:0000256" key="1">
    <source>
        <dbReference type="ARBA" id="ARBA00022729"/>
    </source>
</evidence>
<dbReference type="InterPro" id="IPR018392">
    <property type="entry name" value="LysM"/>
</dbReference>
<name>A0A0C2E8V9_9STAP</name>
<dbReference type="PROSITE" id="PS51782">
    <property type="entry name" value="LYSM"/>
    <property type="match status" value="2"/>
</dbReference>
<evidence type="ECO:0000259" key="5">
    <source>
        <dbReference type="PROSITE" id="PS50911"/>
    </source>
</evidence>
<evidence type="ECO:0000313" key="10">
    <source>
        <dbReference type="Proteomes" id="UP000527860"/>
    </source>
</evidence>
<dbReference type="Proteomes" id="UP000031546">
    <property type="component" value="Unassembled WGS sequence"/>
</dbReference>
<keyword evidence="3" id="KW-0961">Cell wall biogenesis/degradation</keyword>
<feature type="compositionally biased region" description="Low complexity" evidence="4">
    <location>
        <begin position="143"/>
        <end position="170"/>
    </location>
</feature>
<reference evidence="7 9" key="1">
    <citation type="submission" date="2015-01" db="EMBL/GenBank/DDBJ databases">
        <title>Genome sequences of high lactate-tolerant strain Salinicoccus roseus W12 with industrial interest.</title>
        <authorList>
            <person name="Wang H."/>
            <person name="Yu B."/>
        </authorList>
    </citation>
    <scope>NUCLEOTIDE SEQUENCE [LARGE SCALE GENOMIC DNA]</scope>
    <source>
        <strain evidence="7 9">W12</strain>
    </source>
</reference>
<organism evidence="7 9">
    <name type="scientific">Salinicoccus roseus</name>
    <dbReference type="NCBI Taxonomy" id="45670"/>
    <lineage>
        <taxon>Bacteria</taxon>
        <taxon>Bacillati</taxon>
        <taxon>Bacillota</taxon>
        <taxon>Bacilli</taxon>
        <taxon>Bacillales</taxon>
        <taxon>Staphylococcaceae</taxon>
        <taxon>Salinicoccus</taxon>
    </lineage>
</organism>
<feature type="region of interest" description="Disordered" evidence="4">
    <location>
        <begin position="143"/>
        <end position="177"/>
    </location>
</feature>
<dbReference type="OrthoDB" id="9813368at2"/>
<feature type="compositionally biased region" description="Low complexity" evidence="4">
    <location>
        <begin position="69"/>
        <end position="97"/>
    </location>
</feature>
<dbReference type="SUPFAM" id="SSF54106">
    <property type="entry name" value="LysM domain"/>
    <property type="match status" value="2"/>
</dbReference>
<dbReference type="Pfam" id="PF05257">
    <property type="entry name" value="CHAP"/>
    <property type="match status" value="1"/>
</dbReference>
<dbReference type="Gene3D" id="3.90.1720.10">
    <property type="entry name" value="endopeptidase domain like (from Nostoc punctiforme)"/>
    <property type="match status" value="1"/>
</dbReference>
<dbReference type="InterPro" id="IPR036779">
    <property type="entry name" value="LysM_dom_sf"/>
</dbReference>
<dbReference type="SMART" id="SM00257">
    <property type="entry name" value="LysM"/>
    <property type="match status" value="2"/>
</dbReference>
<dbReference type="EMBL" id="JABEVU030000001">
    <property type="protein sequence ID" value="MDB0579827.1"/>
    <property type="molecule type" value="Genomic_DNA"/>
</dbReference>
<reference evidence="10" key="2">
    <citation type="submission" date="2020-04" db="EMBL/GenBank/DDBJ databases">
        <title>Genome analysis and biological profiling of marine Cellulosimicrobium funkei MOSEL-ME6.</title>
        <authorList>
            <person name="Tanveer F."/>
            <person name="Xie Y."/>
            <person name="Shinwari Z.K."/>
        </authorList>
    </citation>
    <scope>NUCLEOTIDE SEQUENCE [LARGE SCALE GENOMIC DNA]</scope>
    <source>
        <strain evidence="10">MOSEL-ME25</strain>
    </source>
</reference>
<feature type="domain" description="LysM" evidence="6">
    <location>
        <begin position="98"/>
        <end position="141"/>
    </location>
</feature>
<dbReference type="Gene3D" id="3.10.350.10">
    <property type="entry name" value="LysM domain"/>
    <property type="match status" value="2"/>
</dbReference>
<dbReference type="CDD" id="cd00118">
    <property type="entry name" value="LysM"/>
    <property type="match status" value="2"/>
</dbReference>
<sequence>MKKVITALTATAAITTYGLSDDAEASSYKVQSGDTLWKIANQNSVSVSQLKSWNNLSSDMIYVNQTIKTSSSSSSSSSSTSSSSSSSASNSSSSSTSGTYTVKSGDTLSKIARAHGMNYRTLMNINNISSHLIYPGQKLSVSGSSSNSTSSSSESTSSSSSSASTSTSTTQNVSAPAPTNVSYGTNHYYWGDCTWYVFERRQQLGKPVGNNWGNAYDWDDRARSAGYKVNNSPSVGAIMQANAWTNYAWGLGHVAVVERINSNGSILVSEMNFGSGKGVKTFRTISASQVSGHNFIH</sequence>
<dbReference type="Proteomes" id="UP000527860">
    <property type="component" value="Unassembled WGS sequence"/>
</dbReference>
<dbReference type="InterPro" id="IPR007921">
    <property type="entry name" value="CHAP_dom"/>
</dbReference>
<feature type="domain" description="Peptidase C51" evidence="5">
    <location>
        <begin position="168"/>
        <end position="297"/>
    </location>
</feature>
<reference evidence="8 10" key="4">
    <citation type="submission" date="2022-12" db="EMBL/GenBank/DDBJ databases">
        <title>Genome analysis and biological profiling of marine Salinicoccus roseus MOSEL-ME25.</title>
        <authorList>
            <person name="Mirza F.T."/>
            <person name="Xie Y."/>
            <person name="Shinwari Z.K."/>
        </authorList>
    </citation>
    <scope>NUCLEOTIDE SEQUENCE [LARGE SCALE GENOMIC DNA]</scope>
    <source>
        <strain evidence="8 10">MOSEL-ME25</strain>
    </source>
</reference>
<evidence type="ECO:0000259" key="6">
    <source>
        <dbReference type="PROSITE" id="PS51782"/>
    </source>
</evidence>
<dbReference type="GO" id="GO:0008932">
    <property type="term" value="F:lytic endotransglycosylase activity"/>
    <property type="evidence" value="ECO:0007669"/>
    <property type="project" value="TreeGrafter"/>
</dbReference>
<dbReference type="PANTHER" id="PTHR33734">
    <property type="entry name" value="LYSM DOMAIN-CONTAINING GPI-ANCHORED PROTEIN 2"/>
    <property type="match status" value="1"/>
</dbReference>
<dbReference type="EMBL" id="JXII01000002">
    <property type="protein sequence ID" value="KIH71722.1"/>
    <property type="molecule type" value="Genomic_DNA"/>
</dbReference>
<dbReference type="AlphaFoldDB" id="A0A0C2E8V9"/>
<evidence type="ECO:0000313" key="9">
    <source>
        <dbReference type="Proteomes" id="UP000031546"/>
    </source>
</evidence>
<dbReference type="GeneID" id="77844587"/>
<evidence type="ECO:0000256" key="3">
    <source>
        <dbReference type="ARBA" id="ARBA00023316"/>
    </source>
</evidence>
<evidence type="ECO:0000313" key="8">
    <source>
        <dbReference type="EMBL" id="MDB0579827.1"/>
    </source>
</evidence>
<dbReference type="InterPro" id="IPR038765">
    <property type="entry name" value="Papain-like_cys_pep_sf"/>
</dbReference>
<dbReference type="Pfam" id="PF01476">
    <property type="entry name" value="LysM"/>
    <property type="match status" value="2"/>
</dbReference>
<dbReference type="PANTHER" id="PTHR33734:SF22">
    <property type="entry name" value="MEMBRANE-BOUND LYTIC MUREIN TRANSGLYCOSYLASE D"/>
    <property type="match status" value="1"/>
</dbReference>
<gene>
    <name evidence="8" type="ORF">F7P68_0004725</name>
    <name evidence="7" type="ORF">SN16_03410</name>
</gene>
<proteinExistence type="predicted"/>
<reference evidence="8" key="3">
    <citation type="submission" date="2020-04" db="EMBL/GenBank/DDBJ databases">
        <authorList>
            <person name="Tanveer F."/>
            <person name="Xie Y."/>
            <person name="Shinwari Z.K."/>
        </authorList>
    </citation>
    <scope>NUCLEOTIDE SEQUENCE</scope>
    <source>
        <strain evidence="8">MOSEL-ME25</strain>
    </source>
</reference>
<dbReference type="RefSeq" id="WP_040105182.1">
    <property type="nucleotide sequence ID" value="NZ_JABEVU030000001.1"/>
</dbReference>
<feature type="region of interest" description="Disordered" evidence="4">
    <location>
        <begin position="69"/>
        <end position="101"/>
    </location>
</feature>
<keyword evidence="2" id="KW-0378">Hydrolase</keyword>
<dbReference type="SUPFAM" id="SSF54001">
    <property type="entry name" value="Cysteine proteinases"/>
    <property type="match status" value="1"/>
</dbReference>
<evidence type="ECO:0000313" key="7">
    <source>
        <dbReference type="EMBL" id="KIH71722.1"/>
    </source>
</evidence>
<dbReference type="STRING" id="45670.SN16_03410"/>
<evidence type="ECO:0000256" key="2">
    <source>
        <dbReference type="ARBA" id="ARBA00022801"/>
    </source>
</evidence>
<protein>
    <submittedName>
        <fullName evidence="8">LysM peptidoglycan-binding domain-containing protein</fullName>
    </submittedName>
</protein>
<keyword evidence="10" id="KW-1185">Reference proteome</keyword>
<accession>A0A0C2E8V9</accession>